<gene>
    <name evidence="1" type="ORF">VL20_793</name>
</gene>
<protein>
    <submittedName>
        <fullName evidence="1">Fructokinase</fullName>
    </submittedName>
</protein>
<keyword evidence="2" id="KW-1185">Reference proteome</keyword>
<dbReference type="PATRIC" id="fig|1638788.3.peg.798"/>
<dbReference type="KEGG" id="mpk:VL20_793"/>
<name>A0A0K1RW18_9CHRO</name>
<keyword evidence="1" id="KW-0808">Transferase</keyword>
<reference evidence="1 2" key="1">
    <citation type="journal article" date="2016" name="Stand. Genomic Sci.">
        <title>Complete genome sequence and genomic characterization of Microcystis panniformis FACHB 1757 by third-generation sequencing.</title>
        <authorList>
            <person name="Zhang J.Y."/>
            <person name="Guan R."/>
            <person name="Zhang H.J."/>
            <person name="Li H."/>
            <person name="Xiao P."/>
            <person name="Yu G.L."/>
            <person name="Du L."/>
            <person name="Cao D.M."/>
            <person name="Zhu B.C."/>
            <person name="Li R.H."/>
            <person name="Lu Z.H."/>
        </authorList>
    </citation>
    <scope>NUCLEOTIDE SEQUENCE [LARGE SCALE GENOMIC DNA]</scope>
    <source>
        <strain evidence="1 2">FACHB-1757</strain>
    </source>
</reference>
<dbReference type="GO" id="GO:0016301">
    <property type="term" value="F:kinase activity"/>
    <property type="evidence" value="ECO:0007669"/>
    <property type="project" value="UniProtKB-KW"/>
</dbReference>
<dbReference type="AlphaFoldDB" id="A0A0K1RW18"/>
<accession>A0A0K1RW18</accession>
<evidence type="ECO:0000313" key="2">
    <source>
        <dbReference type="Proteomes" id="UP000068167"/>
    </source>
</evidence>
<evidence type="ECO:0000313" key="1">
    <source>
        <dbReference type="EMBL" id="AKV66000.1"/>
    </source>
</evidence>
<sequence length="49" mass="5561">MAIFVNCFCLERTNQLSLLPDKDLVDLCPPIELYQVTKNPENSHLITGN</sequence>
<dbReference type="EMBL" id="CP011339">
    <property type="protein sequence ID" value="AKV66000.1"/>
    <property type="molecule type" value="Genomic_DNA"/>
</dbReference>
<dbReference type="Proteomes" id="UP000068167">
    <property type="component" value="Chromosome"/>
</dbReference>
<organism evidence="1 2">
    <name type="scientific">Microcystis panniformis FACHB-1757</name>
    <dbReference type="NCBI Taxonomy" id="1638788"/>
    <lineage>
        <taxon>Bacteria</taxon>
        <taxon>Bacillati</taxon>
        <taxon>Cyanobacteriota</taxon>
        <taxon>Cyanophyceae</taxon>
        <taxon>Oscillatoriophycideae</taxon>
        <taxon>Chroococcales</taxon>
        <taxon>Microcystaceae</taxon>
        <taxon>Microcystis</taxon>
    </lineage>
</organism>
<keyword evidence="1" id="KW-0418">Kinase</keyword>
<proteinExistence type="predicted"/>